<name>V4PF85_9CAUL</name>
<feature type="region of interest" description="Disordered" evidence="1">
    <location>
        <begin position="46"/>
        <end position="65"/>
    </location>
</feature>
<evidence type="ECO:0000313" key="3">
    <source>
        <dbReference type="Proteomes" id="UP000017837"/>
    </source>
</evidence>
<dbReference type="RefSeq" id="WP_018084103.1">
    <property type="nucleotide sequence ID" value="NZ_AQWM01000063.1"/>
</dbReference>
<keyword evidence="3" id="KW-1185">Reference proteome</keyword>
<comment type="caution">
    <text evidence="2">The sequence shown here is derived from an EMBL/GenBank/DDBJ whole genome shotgun (WGS) entry which is preliminary data.</text>
</comment>
<accession>V4PF85</accession>
<proteinExistence type="predicted"/>
<dbReference type="Proteomes" id="UP000017837">
    <property type="component" value="Unassembled WGS sequence"/>
</dbReference>
<dbReference type="STRING" id="1121022.GCA_000376105_04424"/>
<organism evidence="2 3">
    <name type="scientific">Asticcacaulis benevestitus DSM 16100 = ATCC BAA-896</name>
    <dbReference type="NCBI Taxonomy" id="1121022"/>
    <lineage>
        <taxon>Bacteria</taxon>
        <taxon>Pseudomonadati</taxon>
        <taxon>Pseudomonadota</taxon>
        <taxon>Alphaproteobacteria</taxon>
        <taxon>Caulobacterales</taxon>
        <taxon>Caulobacteraceae</taxon>
        <taxon>Asticcacaulis</taxon>
    </lineage>
</organism>
<dbReference type="EMBL" id="AWGB01000011">
    <property type="protein sequence ID" value="ESQ92617.1"/>
    <property type="molecule type" value="Genomic_DNA"/>
</dbReference>
<protein>
    <recommendedName>
        <fullName evidence="4">Stability/partitioning determinant</fullName>
    </recommendedName>
</protein>
<evidence type="ECO:0000313" key="2">
    <source>
        <dbReference type="EMBL" id="ESQ92617.1"/>
    </source>
</evidence>
<evidence type="ECO:0000256" key="1">
    <source>
        <dbReference type="SAM" id="MobiDB-lite"/>
    </source>
</evidence>
<reference evidence="2 3" key="1">
    <citation type="journal article" date="2014" name="Nature">
        <title>Sequential evolution of bacterial morphology by co-option of a developmental regulator.</title>
        <authorList>
            <person name="Jiang C."/>
            <person name="Brown P.J."/>
            <person name="Ducret A."/>
            <person name="Brun Y.V."/>
        </authorList>
    </citation>
    <scope>NUCLEOTIDE SEQUENCE [LARGE SCALE GENOMIC DNA]</scope>
    <source>
        <strain evidence="2 3">DSM 16100</strain>
    </source>
</reference>
<dbReference type="PATRIC" id="fig|1121022.4.peg.1462"/>
<dbReference type="eggNOG" id="ENOG5033GK9">
    <property type="taxonomic scope" value="Bacteria"/>
</dbReference>
<evidence type="ECO:0008006" key="4">
    <source>
        <dbReference type="Google" id="ProtNLM"/>
    </source>
</evidence>
<dbReference type="OrthoDB" id="7477461at2"/>
<gene>
    <name evidence="2" type="ORF">ABENE_07305</name>
</gene>
<dbReference type="AlphaFoldDB" id="V4PF85"/>
<sequence length="126" mass="13965">MSTDTHAQRASIFDDDLDLDLSSFTPRGVNAERPDKDALRTVAEARGFSSREPIAAPAPEPLTEPQLQRRYRTGRNRQLNLKVTDDALRRFYALADAQGLVLGEVFEQAVIALEGALERGETPGRK</sequence>